<feature type="transmembrane region" description="Helical" evidence="6">
    <location>
        <begin position="55"/>
        <end position="74"/>
    </location>
</feature>
<evidence type="ECO:0000256" key="4">
    <source>
        <dbReference type="ARBA" id="ARBA00022989"/>
    </source>
</evidence>
<evidence type="ECO:0000256" key="2">
    <source>
        <dbReference type="ARBA" id="ARBA00022448"/>
    </source>
</evidence>
<keyword evidence="3 6" id="KW-0812">Transmembrane</keyword>
<protein>
    <submittedName>
        <fullName evidence="8">MFS transporter</fullName>
    </submittedName>
</protein>
<dbReference type="SUPFAM" id="SSF103473">
    <property type="entry name" value="MFS general substrate transporter"/>
    <property type="match status" value="1"/>
</dbReference>
<evidence type="ECO:0000256" key="3">
    <source>
        <dbReference type="ARBA" id="ARBA00022692"/>
    </source>
</evidence>
<proteinExistence type="predicted"/>
<feature type="transmembrane region" description="Helical" evidence="6">
    <location>
        <begin position="80"/>
        <end position="99"/>
    </location>
</feature>
<name>A0ABU5JB05_9ACTN</name>
<evidence type="ECO:0000256" key="6">
    <source>
        <dbReference type="SAM" id="Phobius"/>
    </source>
</evidence>
<reference evidence="8 9" key="1">
    <citation type="submission" date="2023-12" db="EMBL/GenBank/DDBJ databases">
        <title>Micromonospora sp. nov., isolated from Atacama Desert.</title>
        <authorList>
            <person name="Carro L."/>
            <person name="Golinska P."/>
            <person name="Klenk H.-P."/>
            <person name="Goodfellow M."/>
        </authorList>
    </citation>
    <scope>NUCLEOTIDE SEQUENCE [LARGE SCALE GENOMIC DNA]</scope>
    <source>
        <strain evidence="8 9">4G53</strain>
    </source>
</reference>
<keyword evidence="2" id="KW-0813">Transport</keyword>
<dbReference type="Gene3D" id="1.20.1720.10">
    <property type="entry name" value="Multidrug resistance protein D"/>
    <property type="match status" value="1"/>
</dbReference>
<dbReference type="InterPro" id="IPR011701">
    <property type="entry name" value="MFS"/>
</dbReference>
<feature type="transmembrane region" description="Helical" evidence="6">
    <location>
        <begin position="111"/>
        <end position="135"/>
    </location>
</feature>
<feature type="transmembrane region" description="Helical" evidence="6">
    <location>
        <begin position="20"/>
        <end position="43"/>
    </location>
</feature>
<evidence type="ECO:0000256" key="1">
    <source>
        <dbReference type="ARBA" id="ARBA00004651"/>
    </source>
</evidence>
<evidence type="ECO:0000313" key="9">
    <source>
        <dbReference type="Proteomes" id="UP001290101"/>
    </source>
</evidence>
<dbReference type="EMBL" id="JAXOTQ010000010">
    <property type="protein sequence ID" value="MDZ5489728.1"/>
    <property type="molecule type" value="Genomic_DNA"/>
</dbReference>
<dbReference type="RefSeq" id="WP_322440022.1">
    <property type="nucleotide sequence ID" value="NZ_JAXOTQ010000010.1"/>
</dbReference>
<keyword evidence="9" id="KW-1185">Reference proteome</keyword>
<comment type="caution">
    <text evidence="8">The sequence shown here is derived from an EMBL/GenBank/DDBJ whole genome shotgun (WGS) entry which is preliminary data.</text>
</comment>
<organism evidence="8 9">
    <name type="scientific">Micromonospora sicca</name>
    <dbReference type="NCBI Taxonomy" id="2202420"/>
    <lineage>
        <taxon>Bacteria</taxon>
        <taxon>Bacillati</taxon>
        <taxon>Actinomycetota</taxon>
        <taxon>Actinomycetes</taxon>
        <taxon>Micromonosporales</taxon>
        <taxon>Micromonosporaceae</taxon>
        <taxon>Micromonospora</taxon>
    </lineage>
</organism>
<dbReference type="PROSITE" id="PS50850">
    <property type="entry name" value="MFS"/>
    <property type="match status" value="1"/>
</dbReference>
<accession>A0ABU5JB05</accession>
<dbReference type="Pfam" id="PF07690">
    <property type="entry name" value="MFS_1"/>
    <property type="match status" value="1"/>
</dbReference>
<dbReference type="Proteomes" id="UP001290101">
    <property type="component" value="Unassembled WGS sequence"/>
</dbReference>
<dbReference type="InterPro" id="IPR036259">
    <property type="entry name" value="MFS_trans_sf"/>
</dbReference>
<comment type="subcellular location">
    <subcellularLocation>
        <location evidence="1">Cell membrane</location>
        <topology evidence="1">Multi-pass membrane protein</topology>
    </subcellularLocation>
</comment>
<sequence length="146" mass="14405">MYGVSAASVALPDTARHLHATGATLAWILTAYAAGVGVGAVTAGRLADSRGSRPVLLTAATLLISGALVCAVSPTLATVVTGRVLLAVGSGSVIATALTSTAQLPTGRRPAALAAFGACLAGFSATAPLAGAIAAHWSWRRWPCPC</sequence>
<gene>
    <name evidence="8" type="ORF">U2F25_09670</name>
</gene>
<evidence type="ECO:0000256" key="5">
    <source>
        <dbReference type="ARBA" id="ARBA00023136"/>
    </source>
</evidence>
<evidence type="ECO:0000259" key="7">
    <source>
        <dbReference type="PROSITE" id="PS50850"/>
    </source>
</evidence>
<keyword evidence="5 6" id="KW-0472">Membrane</keyword>
<evidence type="ECO:0000313" key="8">
    <source>
        <dbReference type="EMBL" id="MDZ5489728.1"/>
    </source>
</evidence>
<keyword evidence="4 6" id="KW-1133">Transmembrane helix</keyword>
<feature type="domain" description="Major facilitator superfamily (MFS) profile" evidence="7">
    <location>
        <begin position="1"/>
        <end position="146"/>
    </location>
</feature>
<dbReference type="PANTHER" id="PTHR42718:SF9">
    <property type="entry name" value="MAJOR FACILITATOR SUPERFAMILY MULTIDRUG TRANSPORTER MFSC"/>
    <property type="match status" value="1"/>
</dbReference>
<dbReference type="PANTHER" id="PTHR42718">
    <property type="entry name" value="MAJOR FACILITATOR SUPERFAMILY MULTIDRUG TRANSPORTER MFSC"/>
    <property type="match status" value="1"/>
</dbReference>
<dbReference type="InterPro" id="IPR020846">
    <property type="entry name" value="MFS_dom"/>
</dbReference>